<keyword evidence="2" id="KW-1185">Reference proteome</keyword>
<evidence type="ECO:0000313" key="2">
    <source>
        <dbReference type="Proteomes" id="UP001177021"/>
    </source>
</evidence>
<name>A0ACB0IV28_TRIPR</name>
<organism evidence="1 2">
    <name type="scientific">Trifolium pratense</name>
    <name type="common">Red clover</name>
    <dbReference type="NCBI Taxonomy" id="57577"/>
    <lineage>
        <taxon>Eukaryota</taxon>
        <taxon>Viridiplantae</taxon>
        <taxon>Streptophyta</taxon>
        <taxon>Embryophyta</taxon>
        <taxon>Tracheophyta</taxon>
        <taxon>Spermatophyta</taxon>
        <taxon>Magnoliopsida</taxon>
        <taxon>eudicotyledons</taxon>
        <taxon>Gunneridae</taxon>
        <taxon>Pentapetalae</taxon>
        <taxon>rosids</taxon>
        <taxon>fabids</taxon>
        <taxon>Fabales</taxon>
        <taxon>Fabaceae</taxon>
        <taxon>Papilionoideae</taxon>
        <taxon>50 kb inversion clade</taxon>
        <taxon>NPAAA clade</taxon>
        <taxon>Hologalegina</taxon>
        <taxon>IRL clade</taxon>
        <taxon>Trifolieae</taxon>
        <taxon>Trifolium</taxon>
    </lineage>
</organism>
<sequence>MGWKNEKGEHLEWAFQTTETFIELIYNRVEKKQMEKSSFKIEIWEDINNELKNITGFNFGVDKLKQKFNRLRDEFSVGYWCEPKYNSKGKLPTKFIEYGLKHDYDMDMLGEIFNKLDRASAQDKPAVDVLQKAIEEDHVSKVVHIDPEPIEVHGDLQEFEKKRKTVVSSSDYQYCCEFVNKNHTNTKLDVWSN</sequence>
<accession>A0ACB0IV28</accession>
<dbReference type="Proteomes" id="UP001177021">
    <property type="component" value="Unassembled WGS sequence"/>
</dbReference>
<reference evidence="1" key="1">
    <citation type="submission" date="2023-10" db="EMBL/GenBank/DDBJ databases">
        <authorList>
            <person name="Rodriguez Cubillos JULIANA M."/>
            <person name="De Vega J."/>
        </authorList>
    </citation>
    <scope>NUCLEOTIDE SEQUENCE</scope>
</reference>
<dbReference type="EMBL" id="CASHSV030000002">
    <property type="protein sequence ID" value="CAJ2635895.1"/>
    <property type="molecule type" value="Genomic_DNA"/>
</dbReference>
<comment type="caution">
    <text evidence="1">The sequence shown here is derived from an EMBL/GenBank/DDBJ whole genome shotgun (WGS) entry which is preliminary data.</text>
</comment>
<protein>
    <submittedName>
        <fullName evidence="1">Uncharacterized protein</fullName>
    </submittedName>
</protein>
<gene>
    <name evidence="1" type="ORF">MILVUS5_LOCUS6491</name>
</gene>
<evidence type="ECO:0000313" key="1">
    <source>
        <dbReference type="EMBL" id="CAJ2635895.1"/>
    </source>
</evidence>
<proteinExistence type="predicted"/>